<keyword evidence="2" id="KW-1133">Transmembrane helix</keyword>
<evidence type="ECO:0000313" key="3">
    <source>
        <dbReference type="EMBL" id="SJX66283.1"/>
    </source>
</evidence>
<dbReference type="AlphaFoldDB" id="A0A2N8UP22"/>
<dbReference type="EMBL" id="LT795074">
    <property type="protein sequence ID" value="SJX66283.1"/>
    <property type="molecule type" value="Genomic_DNA"/>
</dbReference>
<feature type="region of interest" description="Disordered" evidence="1">
    <location>
        <begin position="133"/>
        <end position="162"/>
    </location>
</feature>
<dbReference type="Proteomes" id="UP000239563">
    <property type="component" value="Chromosome XXI"/>
</dbReference>
<evidence type="ECO:0000256" key="1">
    <source>
        <dbReference type="SAM" id="MobiDB-lite"/>
    </source>
</evidence>
<evidence type="ECO:0000313" key="4">
    <source>
        <dbReference type="Proteomes" id="UP000239563"/>
    </source>
</evidence>
<protein>
    <recommendedName>
        <fullName evidence="5">Transmembrane protein</fullName>
    </recommendedName>
</protein>
<evidence type="ECO:0000256" key="2">
    <source>
        <dbReference type="SAM" id="Phobius"/>
    </source>
</evidence>
<feature type="compositionally biased region" description="Basic and acidic residues" evidence="1">
    <location>
        <begin position="138"/>
        <end position="147"/>
    </location>
</feature>
<accession>A0A2N8UP22</accession>
<sequence length="162" mass="17795">MQAQRMRLAPLSRRQVNPAAFSGVTDQISSVGSAAGSKAAHATSGLTRTQTFMVVVMCVIGCVLAVAALFWVCSVSRRRKRAREMRDKSQRLDGVVTVDGEAGFVPFKRGSRHLGMREERGWGESTVALNSSFGASNGERDGWRQDRVQSAMPQTPQQTYRF</sequence>
<name>A0A2N8UP22_9BASI</name>
<organism evidence="3 4">
    <name type="scientific">Sporisorium reilianum f. sp. reilianum</name>
    <dbReference type="NCBI Taxonomy" id="72559"/>
    <lineage>
        <taxon>Eukaryota</taxon>
        <taxon>Fungi</taxon>
        <taxon>Dikarya</taxon>
        <taxon>Basidiomycota</taxon>
        <taxon>Ustilaginomycotina</taxon>
        <taxon>Ustilaginomycetes</taxon>
        <taxon>Ustilaginales</taxon>
        <taxon>Ustilaginaceae</taxon>
        <taxon>Sporisorium</taxon>
    </lineage>
</organism>
<feature type="compositionally biased region" description="Polar residues" evidence="1">
    <location>
        <begin position="151"/>
        <end position="162"/>
    </location>
</feature>
<feature type="transmembrane region" description="Helical" evidence="2">
    <location>
        <begin position="52"/>
        <end position="73"/>
    </location>
</feature>
<evidence type="ECO:0008006" key="5">
    <source>
        <dbReference type="Google" id="ProtNLM"/>
    </source>
</evidence>
<keyword evidence="2" id="KW-0472">Membrane</keyword>
<keyword evidence="2" id="KW-0812">Transmembrane</keyword>
<reference evidence="3 4" key="1">
    <citation type="submission" date="2017-02" db="EMBL/GenBank/DDBJ databases">
        <authorList>
            <person name="Peterson S.W."/>
        </authorList>
    </citation>
    <scope>NUCLEOTIDE SEQUENCE [LARGE SCALE GENOMIC DNA]</scope>
    <source>
        <strain evidence="3 4">SRS1_H2-8</strain>
    </source>
</reference>
<gene>
    <name evidence="3" type="ORF">SRS1_16605</name>
</gene>
<proteinExistence type="predicted"/>